<dbReference type="AlphaFoldDB" id="A0A1J7BA58"/>
<keyword evidence="3" id="KW-1185">Reference proteome</keyword>
<evidence type="ECO:0000313" key="3">
    <source>
        <dbReference type="Proteomes" id="UP000243342"/>
    </source>
</evidence>
<dbReference type="STRING" id="1428644.BIV57_20975"/>
<evidence type="ECO:0000313" key="2">
    <source>
        <dbReference type="EMBL" id="OIV35539.1"/>
    </source>
</evidence>
<accession>A0A1J7BA58</accession>
<dbReference type="Proteomes" id="UP000243342">
    <property type="component" value="Unassembled WGS sequence"/>
</dbReference>
<dbReference type="InterPro" id="IPR052509">
    <property type="entry name" value="Metal_resp_DNA-bind_regulator"/>
</dbReference>
<organism evidence="2 3">
    <name type="scientific">Mangrovactinospora gilvigrisea</name>
    <dbReference type="NCBI Taxonomy" id="1428644"/>
    <lineage>
        <taxon>Bacteria</taxon>
        <taxon>Bacillati</taxon>
        <taxon>Actinomycetota</taxon>
        <taxon>Actinomycetes</taxon>
        <taxon>Kitasatosporales</taxon>
        <taxon>Streptomycetaceae</taxon>
        <taxon>Mangrovactinospora</taxon>
    </lineage>
</organism>
<dbReference type="PANTHER" id="PTHR33169">
    <property type="entry name" value="PADR-FAMILY TRANSCRIPTIONAL REGULATOR"/>
    <property type="match status" value="1"/>
</dbReference>
<gene>
    <name evidence="2" type="ORF">BIV57_20975</name>
</gene>
<dbReference type="OrthoDB" id="8443918at2"/>
<name>A0A1J7BA58_9ACTN</name>
<dbReference type="Pfam" id="PF03551">
    <property type="entry name" value="PadR"/>
    <property type="match status" value="1"/>
</dbReference>
<evidence type="ECO:0000259" key="1">
    <source>
        <dbReference type="Pfam" id="PF03551"/>
    </source>
</evidence>
<comment type="caution">
    <text evidence="2">The sequence shown here is derived from an EMBL/GenBank/DDBJ whole genome shotgun (WGS) entry which is preliminary data.</text>
</comment>
<proteinExistence type="predicted"/>
<dbReference type="Gene3D" id="1.10.10.10">
    <property type="entry name" value="Winged helix-like DNA-binding domain superfamily/Winged helix DNA-binding domain"/>
    <property type="match status" value="1"/>
</dbReference>
<dbReference type="InterPro" id="IPR005149">
    <property type="entry name" value="Tscrpt_reg_PadR_N"/>
</dbReference>
<reference evidence="2 3" key="1">
    <citation type="submission" date="2016-10" db="EMBL/GenBank/DDBJ databases">
        <title>Genome sequence of Streptomyces gilvigriseus MUSC 26.</title>
        <authorList>
            <person name="Lee L.-H."/>
            <person name="Ser H.-L."/>
        </authorList>
    </citation>
    <scope>NUCLEOTIDE SEQUENCE [LARGE SCALE GENOMIC DNA]</scope>
    <source>
        <strain evidence="2 3">MUSC 26</strain>
    </source>
</reference>
<sequence>MPDQRPANPLALAVLGLLLERPLHPHAMAAALRERGLDRAFKLTTGSLYDTVRALRRDGWIEPAATEQPGARPARTVYRHTAEGARLFTAWLDELIRQPAAEYPKFLSAVSYLGALGPVRAAAALRERAAALRAGIEEGGRAHRAALEVHGAPRLFVIEAEYAQAMAAAELAWAERIAGEIEDGTLEWPGGHR</sequence>
<dbReference type="InterPro" id="IPR036388">
    <property type="entry name" value="WH-like_DNA-bd_sf"/>
</dbReference>
<dbReference type="RefSeq" id="WP_071658493.1">
    <property type="nucleotide sequence ID" value="NZ_MLCF01000145.1"/>
</dbReference>
<protein>
    <submittedName>
        <fullName evidence="2">PadR family transcriptional regulator</fullName>
    </submittedName>
</protein>
<dbReference type="EMBL" id="MLCF01000145">
    <property type="protein sequence ID" value="OIV35539.1"/>
    <property type="molecule type" value="Genomic_DNA"/>
</dbReference>
<feature type="domain" description="Transcription regulator PadR N-terminal" evidence="1">
    <location>
        <begin position="14"/>
        <end position="88"/>
    </location>
</feature>
<dbReference type="PANTHER" id="PTHR33169:SF27">
    <property type="entry name" value="TRANSCRIPTIONAL REGULATOR PADR FAMILY PROTEIN"/>
    <property type="match status" value="1"/>
</dbReference>
<dbReference type="InterPro" id="IPR036390">
    <property type="entry name" value="WH_DNA-bd_sf"/>
</dbReference>
<dbReference type="SUPFAM" id="SSF46785">
    <property type="entry name" value="Winged helix' DNA-binding domain"/>
    <property type="match status" value="1"/>
</dbReference>